<proteinExistence type="predicted"/>
<evidence type="ECO:0000313" key="2">
    <source>
        <dbReference type="Proteomes" id="UP000294360"/>
    </source>
</evidence>
<dbReference type="KEGG" id="mtun:MTUNDRAET4_3810"/>
<sequence length="66" mass="7227">MCDRSGAAVFHARGTCIEAAQRQYQRLAGAARAAKERAWLIYAPPFDVMPKSCRLFGPVSCVRAKA</sequence>
<reference evidence="1 2" key="1">
    <citation type="submission" date="2019-03" db="EMBL/GenBank/DDBJ databases">
        <authorList>
            <person name="Kox A.R. M."/>
        </authorList>
    </citation>
    <scope>NUCLEOTIDE SEQUENCE [LARGE SCALE GENOMIC DNA]</scope>
    <source>
        <strain evidence="1">MTUNDRAET4 annotated genome</strain>
    </source>
</reference>
<evidence type="ECO:0000313" key="1">
    <source>
        <dbReference type="EMBL" id="VFU10691.1"/>
    </source>
</evidence>
<gene>
    <name evidence="1" type="ORF">MTUNDRAET4_3810</name>
</gene>
<dbReference type="Proteomes" id="UP000294360">
    <property type="component" value="Chromosome"/>
</dbReference>
<dbReference type="AlphaFoldDB" id="A0A4U8Z566"/>
<accession>A0A4U8Z566</accession>
<organism evidence="1 2">
    <name type="scientific">Methylocella tundrae</name>
    <dbReference type="NCBI Taxonomy" id="227605"/>
    <lineage>
        <taxon>Bacteria</taxon>
        <taxon>Pseudomonadati</taxon>
        <taxon>Pseudomonadota</taxon>
        <taxon>Alphaproteobacteria</taxon>
        <taxon>Hyphomicrobiales</taxon>
        <taxon>Beijerinckiaceae</taxon>
        <taxon>Methylocella</taxon>
    </lineage>
</organism>
<name>A0A4U8Z566_METTU</name>
<protein>
    <submittedName>
        <fullName evidence="1">Uncharacterized protein</fullName>
    </submittedName>
</protein>
<dbReference type="EMBL" id="LR536450">
    <property type="protein sequence ID" value="VFU10691.1"/>
    <property type="molecule type" value="Genomic_DNA"/>
</dbReference>